<organism evidence="1">
    <name type="scientific">viral metagenome</name>
    <dbReference type="NCBI Taxonomy" id="1070528"/>
    <lineage>
        <taxon>unclassified sequences</taxon>
        <taxon>metagenomes</taxon>
        <taxon>organismal metagenomes</taxon>
    </lineage>
</organism>
<reference evidence="1" key="1">
    <citation type="journal article" date="2020" name="Nature">
        <title>Giant virus diversity and host interactions through global metagenomics.</title>
        <authorList>
            <person name="Schulz F."/>
            <person name="Roux S."/>
            <person name="Paez-Espino D."/>
            <person name="Jungbluth S."/>
            <person name="Walsh D.A."/>
            <person name="Denef V.J."/>
            <person name="McMahon K.D."/>
            <person name="Konstantinidis K.T."/>
            <person name="Eloe-Fadrosh E.A."/>
            <person name="Kyrpides N.C."/>
            <person name="Woyke T."/>
        </authorList>
    </citation>
    <scope>NUCLEOTIDE SEQUENCE</scope>
    <source>
        <strain evidence="1">GVMAG-M-3300009180-45</strain>
    </source>
</reference>
<dbReference type="EMBL" id="MN739023">
    <property type="protein sequence ID" value="QHT35578.1"/>
    <property type="molecule type" value="Genomic_DNA"/>
</dbReference>
<protein>
    <submittedName>
        <fullName evidence="1">Uncharacterized protein</fullName>
    </submittedName>
</protein>
<accession>A0A6C0F293</accession>
<name>A0A6C0F293_9ZZZZ</name>
<proteinExistence type="predicted"/>
<dbReference type="InterPro" id="IPR043876">
    <property type="entry name" value="DUF5856"/>
</dbReference>
<sequence>MEDDLYADDDLPLRPEPPAFQSNVGVVAPAAPAAVVPAADANDDLYASVPTVPVLPPKPTPVVAPKPPGLPVVPPPGPPVDVSSGIALAQTRRNIKPLQGGRGKTFRSKKGGEIVAIFFNIRDQIKLYHWQTKSFAEHKATDDLVTKLDTSIDMFVEAYMGRYGRPQVNRTYPLKNLTVSGVRAFIARSDQWLSVKLPRTLKKTDSDLLNIRDEILADLNQIKYLFTLS</sequence>
<dbReference type="Pfam" id="PF19174">
    <property type="entry name" value="DUF5856"/>
    <property type="match status" value="1"/>
</dbReference>
<dbReference type="AlphaFoldDB" id="A0A6C0F293"/>
<evidence type="ECO:0000313" key="1">
    <source>
        <dbReference type="EMBL" id="QHT35578.1"/>
    </source>
</evidence>